<dbReference type="GO" id="GO:0006313">
    <property type="term" value="P:DNA transposition"/>
    <property type="evidence" value="ECO:0007669"/>
    <property type="project" value="InterPro"/>
</dbReference>
<dbReference type="InterPro" id="IPR036515">
    <property type="entry name" value="Transposase_17_sf"/>
</dbReference>
<dbReference type="AlphaFoldDB" id="A0A1F5SW96"/>
<dbReference type="Gene3D" id="3.30.70.1290">
    <property type="entry name" value="Transposase IS200-like"/>
    <property type="match status" value="1"/>
</dbReference>
<dbReference type="Pfam" id="PF01797">
    <property type="entry name" value="Y1_Tnp"/>
    <property type="match status" value="1"/>
</dbReference>
<dbReference type="STRING" id="1798002.A2478_01025"/>
<dbReference type="GO" id="GO:0043565">
    <property type="term" value="F:sequence-specific DNA binding"/>
    <property type="evidence" value="ECO:0007669"/>
    <property type="project" value="TreeGrafter"/>
</dbReference>
<dbReference type="SUPFAM" id="SSF143422">
    <property type="entry name" value="Transposase IS200-like"/>
    <property type="match status" value="1"/>
</dbReference>
<dbReference type="Proteomes" id="UP000179001">
    <property type="component" value="Unassembled WGS sequence"/>
</dbReference>
<reference evidence="2 3" key="1">
    <citation type="journal article" date="2016" name="Nat. Commun.">
        <title>Thousands of microbial genomes shed light on interconnected biogeochemical processes in an aquifer system.</title>
        <authorList>
            <person name="Anantharaman K."/>
            <person name="Brown C.T."/>
            <person name="Hug L.A."/>
            <person name="Sharon I."/>
            <person name="Castelle C.J."/>
            <person name="Probst A.J."/>
            <person name="Thomas B.C."/>
            <person name="Singh A."/>
            <person name="Wilkins M.J."/>
            <person name="Karaoz U."/>
            <person name="Brodie E.L."/>
            <person name="Williams K.H."/>
            <person name="Hubbard S.S."/>
            <person name="Banfield J.F."/>
        </authorList>
    </citation>
    <scope>NUCLEOTIDE SEQUENCE [LARGE SCALE GENOMIC DNA]</scope>
</reference>
<comment type="caution">
    <text evidence="2">The sequence shown here is derived from an EMBL/GenBank/DDBJ whole genome shotgun (WGS) entry which is preliminary data.</text>
</comment>
<name>A0A1F5SW96_9BACT</name>
<dbReference type="GO" id="GO:0004803">
    <property type="term" value="F:transposase activity"/>
    <property type="evidence" value="ECO:0007669"/>
    <property type="project" value="InterPro"/>
</dbReference>
<feature type="domain" description="Transposase IS200-like" evidence="1">
    <location>
        <begin position="23"/>
        <end position="181"/>
    </location>
</feature>
<accession>A0A1F5SW96</accession>
<evidence type="ECO:0000259" key="1">
    <source>
        <dbReference type="SMART" id="SM01321"/>
    </source>
</evidence>
<gene>
    <name evidence="2" type="ORF">A2478_01025</name>
</gene>
<organism evidence="2 3">
    <name type="scientific">Candidatus Falkowbacteria bacterium RIFOXYC2_FULL_36_12</name>
    <dbReference type="NCBI Taxonomy" id="1798002"/>
    <lineage>
        <taxon>Bacteria</taxon>
        <taxon>Candidatus Falkowiibacteriota</taxon>
    </lineage>
</organism>
<dbReference type="InterPro" id="IPR052715">
    <property type="entry name" value="RAYT_transposase"/>
</dbReference>
<evidence type="ECO:0000313" key="3">
    <source>
        <dbReference type="Proteomes" id="UP000179001"/>
    </source>
</evidence>
<proteinExistence type="predicted"/>
<sequence>MNEKELYRGKYKGIFRLKNWDYSSPGFYFITICVKNRFCCLGTVENNEMLLNELGKIVRDCWYDLPNHYKNCVLDEFIIMPDHVHGIIQLIDDESIGDGLNPQLIDDETVGDGFKPSPTNNVYDKKYKLCEIIRGFKTFSARKINKLNNSIGVQFWQKQYYDHIIRNDESLDQIRIYIKHNPINQKK</sequence>
<dbReference type="SMART" id="SM01321">
    <property type="entry name" value="Y1_Tnp"/>
    <property type="match status" value="1"/>
</dbReference>
<dbReference type="InterPro" id="IPR002686">
    <property type="entry name" value="Transposase_17"/>
</dbReference>
<dbReference type="PANTHER" id="PTHR36966">
    <property type="entry name" value="REP-ASSOCIATED TYROSINE TRANSPOSASE"/>
    <property type="match status" value="1"/>
</dbReference>
<dbReference type="EMBL" id="MFGJ01000008">
    <property type="protein sequence ID" value="OGF31007.1"/>
    <property type="molecule type" value="Genomic_DNA"/>
</dbReference>
<protein>
    <recommendedName>
        <fullName evidence="1">Transposase IS200-like domain-containing protein</fullName>
    </recommendedName>
</protein>
<evidence type="ECO:0000313" key="2">
    <source>
        <dbReference type="EMBL" id="OGF31007.1"/>
    </source>
</evidence>
<dbReference type="PANTHER" id="PTHR36966:SF1">
    <property type="entry name" value="REP-ASSOCIATED TYROSINE TRANSPOSASE"/>
    <property type="match status" value="1"/>
</dbReference>